<dbReference type="PROSITE" id="PS00211">
    <property type="entry name" value="ABC_TRANSPORTER_1"/>
    <property type="match status" value="1"/>
</dbReference>
<reference evidence="12 13" key="1">
    <citation type="journal article" date="2019" name="Appl. Microbiol. Biotechnol.">
        <title>Uncovering carbohydrate metabolism through a genotype-phenotype association study of 56 lactic acid bacteria genomes.</title>
        <authorList>
            <person name="Buron-Moles G."/>
            <person name="Chailyan A."/>
            <person name="Dolejs I."/>
            <person name="Forster J."/>
            <person name="Miks M.H."/>
        </authorList>
    </citation>
    <scope>NUCLEOTIDE SEQUENCE [LARGE SCALE GENOMIC DNA]</scope>
    <source>
        <strain evidence="12 13">ATCC 49373</strain>
    </source>
</reference>
<feature type="transmembrane region" description="Helical" evidence="9">
    <location>
        <begin position="284"/>
        <end position="303"/>
    </location>
</feature>
<dbReference type="InterPro" id="IPR003593">
    <property type="entry name" value="AAA+_ATPase"/>
</dbReference>
<evidence type="ECO:0000313" key="13">
    <source>
        <dbReference type="Proteomes" id="UP000294854"/>
    </source>
</evidence>
<feature type="transmembrane region" description="Helical" evidence="9">
    <location>
        <begin position="245"/>
        <end position="264"/>
    </location>
</feature>
<evidence type="ECO:0000256" key="7">
    <source>
        <dbReference type="ARBA" id="ARBA00022989"/>
    </source>
</evidence>
<dbReference type="AlphaFoldDB" id="A0A4R5NEE7"/>
<dbReference type="PANTHER" id="PTHR43394:SF1">
    <property type="entry name" value="ATP-BINDING CASSETTE SUB-FAMILY B MEMBER 10, MITOCHONDRIAL"/>
    <property type="match status" value="1"/>
</dbReference>
<evidence type="ECO:0000256" key="9">
    <source>
        <dbReference type="SAM" id="Phobius"/>
    </source>
</evidence>
<dbReference type="FunFam" id="3.40.50.300:FF:000221">
    <property type="entry name" value="Multidrug ABC transporter ATP-binding protein"/>
    <property type="match status" value="1"/>
</dbReference>
<keyword evidence="7 9" id="KW-1133">Transmembrane helix</keyword>
<dbReference type="Gene3D" id="1.20.1560.10">
    <property type="entry name" value="ABC transporter type 1, transmembrane domain"/>
    <property type="match status" value="1"/>
</dbReference>
<dbReference type="Proteomes" id="UP000294854">
    <property type="component" value="Unassembled WGS sequence"/>
</dbReference>
<dbReference type="GO" id="GO:0005524">
    <property type="term" value="F:ATP binding"/>
    <property type="evidence" value="ECO:0007669"/>
    <property type="project" value="UniProtKB-KW"/>
</dbReference>
<dbReference type="InterPro" id="IPR003439">
    <property type="entry name" value="ABC_transporter-like_ATP-bd"/>
</dbReference>
<proteinExistence type="predicted"/>
<keyword evidence="8 9" id="KW-0472">Membrane</keyword>
<evidence type="ECO:0000256" key="1">
    <source>
        <dbReference type="ARBA" id="ARBA00004651"/>
    </source>
</evidence>
<dbReference type="PROSITE" id="PS50893">
    <property type="entry name" value="ABC_TRANSPORTER_2"/>
    <property type="match status" value="1"/>
</dbReference>
<dbReference type="EMBL" id="PUFO01000106">
    <property type="protein sequence ID" value="TDG71322.1"/>
    <property type="molecule type" value="Genomic_DNA"/>
</dbReference>
<feature type="transmembrane region" description="Helical" evidence="9">
    <location>
        <begin position="159"/>
        <end position="179"/>
    </location>
</feature>
<dbReference type="Pfam" id="PF00005">
    <property type="entry name" value="ABC_tran"/>
    <property type="match status" value="1"/>
</dbReference>
<dbReference type="OrthoDB" id="9770415at2"/>
<dbReference type="GO" id="GO:0005886">
    <property type="term" value="C:plasma membrane"/>
    <property type="evidence" value="ECO:0007669"/>
    <property type="project" value="UniProtKB-SubCell"/>
</dbReference>
<evidence type="ECO:0000259" key="10">
    <source>
        <dbReference type="PROSITE" id="PS50893"/>
    </source>
</evidence>
<keyword evidence="5" id="KW-0547">Nucleotide-binding</keyword>
<dbReference type="RefSeq" id="WP_010619542.1">
    <property type="nucleotide sequence ID" value="NZ_PUFO01000106.1"/>
</dbReference>
<evidence type="ECO:0000256" key="6">
    <source>
        <dbReference type="ARBA" id="ARBA00022840"/>
    </source>
</evidence>
<dbReference type="GO" id="GO:0016887">
    <property type="term" value="F:ATP hydrolysis activity"/>
    <property type="evidence" value="ECO:0007669"/>
    <property type="project" value="InterPro"/>
</dbReference>
<comment type="caution">
    <text evidence="12">The sequence shown here is derived from an EMBL/GenBank/DDBJ whole genome shotgun (WGS) entry which is preliminary data.</text>
</comment>
<keyword evidence="2" id="KW-0813">Transport</keyword>
<dbReference type="PANTHER" id="PTHR43394">
    <property type="entry name" value="ATP-DEPENDENT PERMEASE MDL1, MITOCHONDRIAL"/>
    <property type="match status" value="1"/>
</dbReference>
<dbReference type="InterPro" id="IPR011527">
    <property type="entry name" value="ABC1_TM_dom"/>
</dbReference>
<dbReference type="CDD" id="cd18548">
    <property type="entry name" value="ABC_6TM_Tm287_like"/>
    <property type="match status" value="1"/>
</dbReference>
<keyword evidence="3" id="KW-1003">Cell membrane</keyword>
<evidence type="ECO:0000313" key="12">
    <source>
        <dbReference type="EMBL" id="TDG71322.1"/>
    </source>
</evidence>
<dbReference type="InterPro" id="IPR017871">
    <property type="entry name" value="ABC_transporter-like_CS"/>
</dbReference>
<sequence>MFKILKRLTGKDYAYIGISTLFIALQVWLELEIPGYMTKITRALETPGTTTGDILDPGSKMILYAVLSLFSSIIVGYFAARVAGGFAARLRKELYDQVLDYSTQDITQFSVPSLLTRSTNDITQLQMFIAIGMQVMIKAPITAVWAMTKIAGKGWQWSTATAVAVVALIVMLAVILTLVQPRFKIVQRLTDRLNLVTRENLNGIRVVHAYNAEKFQNDKFDKANNDLTDTNMFALRALALMNPGMSLISSGLTLAVYAIGAYLIDAASGMQKLTYFSNMIVFSSYAMQIIFSFLMLSFVFVIMPRVTVSAGRINEVLAVAPSIKYPATKPVEKEANGIIEFKDVSFHFSDAEEAAVKHLTFKTKPGQTLALIGSTGSGKSTVLNLIARRYEVSEGQVLIDGVDVSDYPESDLNDKIGYAPQKAVLFSGDIRSNIDFGTSTNKSDKLSDDEIKDALDTAQALDFVERKHDQLDANVAQHGDNFSGGQKQRLAIARAVARKPEILMFDDSFSALDYATDRKLRETLNKKNHETTKVIVAQRISTIMDADQIIVLDNGNVAGIGTHDELLKDNKVYQEIAYSQLSKEELA</sequence>
<dbReference type="InterPro" id="IPR039421">
    <property type="entry name" value="Type_1_exporter"/>
</dbReference>
<dbReference type="Gene3D" id="3.40.50.300">
    <property type="entry name" value="P-loop containing nucleotide triphosphate hydrolases"/>
    <property type="match status" value="1"/>
</dbReference>
<evidence type="ECO:0000256" key="5">
    <source>
        <dbReference type="ARBA" id="ARBA00022741"/>
    </source>
</evidence>
<feature type="domain" description="ABC transmembrane type-1" evidence="11">
    <location>
        <begin position="18"/>
        <end position="305"/>
    </location>
</feature>
<dbReference type="InterPro" id="IPR036640">
    <property type="entry name" value="ABC1_TM_sf"/>
</dbReference>
<keyword evidence="6" id="KW-0067">ATP-binding</keyword>
<dbReference type="GO" id="GO:0015421">
    <property type="term" value="F:ABC-type oligopeptide transporter activity"/>
    <property type="evidence" value="ECO:0007669"/>
    <property type="project" value="TreeGrafter"/>
</dbReference>
<evidence type="ECO:0000256" key="2">
    <source>
        <dbReference type="ARBA" id="ARBA00022448"/>
    </source>
</evidence>
<dbReference type="PROSITE" id="PS50929">
    <property type="entry name" value="ABC_TM1F"/>
    <property type="match status" value="1"/>
</dbReference>
<feature type="domain" description="ABC transporter" evidence="10">
    <location>
        <begin position="339"/>
        <end position="579"/>
    </location>
</feature>
<evidence type="ECO:0000256" key="3">
    <source>
        <dbReference type="ARBA" id="ARBA00022475"/>
    </source>
</evidence>
<dbReference type="SMART" id="SM00382">
    <property type="entry name" value="AAA"/>
    <property type="match status" value="1"/>
</dbReference>
<keyword evidence="13" id="KW-1185">Reference proteome</keyword>
<keyword evidence="4 9" id="KW-0812">Transmembrane</keyword>
<dbReference type="InterPro" id="IPR027417">
    <property type="entry name" value="P-loop_NTPase"/>
</dbReference>
<feature type="transmembrane region" description="Helical" evidence="9">
    <location>
        <begin position="61"/>
        <end position="83"/>
    </location>
</feature>
<evidence type="ECO:0000259" key="11">
    <source>
        <dbReference type="PROSITE" id="PS50929"/>
    </source>
</evidence>
<name>A0A4R5NEE7_9LACO</name>
<dbReference type="SUPFAM" id="SSF52540">
    <property type="entry name" value="P-loop containing nucleoside triphosphate hydrolases"/>
    <property type="match status" value="1"/>
</dbReference>
<dbReference type="Pfam" id="PF00664">
    <property type="entry name" value="ABC_membrane"/>
    <property type="match status" value="1"/>
</dbReference>
<gene>
    <name evidence="12" type="ORF">C5L31_001946</name>
</gene>
<organism evidence="12 13">
    <name type="scientific">Secundilactobacillus malefermentans</name>
    <dbReference type="NCBI Taxonomy" id="176292"/>
    <lineage>
        <taxon>Bacteria</taxon>
        <taxon>Bacillati</taxon>
        <taxon>Bacillota</taxon>
        <taxon>Bacilli</taxon>
        <taxon>Lactobacillales</taxon>
        <taxon>Lactobacillaceae</taxon>
        <taxon>Secundilactobacillus</taxon>
    </lineage>
</organism>
<dbReference type="STRING" id="1122149.FD44_GL000432"/>
<feature type="transmembrane region" description="Helical" evidence="9">
    <location>
        <begin position="127"/>
        <end position="147"/>
    </location>
</feature>
<feature type="transmembrane region" description="Helical" evidence="9">
    <location>
        <begin position="12"/>
        <end position="29"/>
    </location>
</feature>
<protein>
    <submittedName>
        <fullName evidence="12">Uncharacterized protein</fullName>
    </submittedName>
</protein>
<evidence type="ECO:0000256" key="8">
    <source>
        <dbReference type="ARBA" id="ARBA00023136"/>
    </source>
</evidence>
<dbReference type="SUPFAM" id="SSF90123">
    <property type="entry name" value="ABC transporter transmembrane region"/>
    <property type="match status" value="1"/>
</dbReference>
<evidence type="ECO:0000256" key="4">
    <source>
        <dbReference type="ARBA" id="ARBA00022692"/>
    </source>
</evidence>
<accession>A0A4R5NEE7</accession>
<comment type="subcellular location">
    <subcellularLocation>
        <location evidence="1">Cell membrane</location>
        <topology evidence="1">Multi-pass membrane protein</topology>
    </subcellularLocation>
</comment>